<dbReference type="AlphaFoldDB" id="A0A4S9CYP3"/>
<dbReference type="InterPro" id="IPR003673">
    <property type="entry name" value="CoA-Trfase_fam_III"/>
</dbReference>
<dbReference type="Gene3D" id="3.40.50.10540">
    <property type="entry name" value="Crotonobetainyl-coa:carnitine coa-transferase, domain 1"/>
    <property type="match status" value="1"/>
</dbReference>
<proteinExistence type="inferred from homology"/>
<sequence length="527" mass="57502">MTPSQDLAYSALDDLLADFGLDHSQADSKIQFVNNIPPKAATKSQHINLTLVGAIPSAANALVAARIFEQRGGEPQTITIDLRKSHNYIDPDIGMTPSINGQEIPHDVVVGNPFLRNIFQTKDGRHVVISAVYVDLVYKWTAFLGCSVLESSVRETVKNWNSNDLEEAAEKAGLPLALVQSEDGWLTTAHGKHISDSTIVPIKRATNSPCKELSRNPRRPLEGVKVLCCTHAIAGPSAGRTLAEHGASVLQVMFTHGFEHSFVYTYANLGCASTRLNLHKAEDRERLWDLIKDANVWIDSYREGAIARFGYSDVAIFTANPSLIISHVRCYGTTGPWSDKPGFDMQGSASSGLMAYCGGSLQTPAWPPGMVINDYTTGYYGALAIQVALLRQLKEGGGYLLSPSLTGTAMSILRHFKSSELHSSQGSQDAASPPDTLEGWTGYGYLKTLKPLPVMSKTPIKYDPVLLVPMGSSPPYFPVFPETAIDVTQTLPRSKEEFVSDVGMPFLQKLDHVARIGKRWRNNTSSI</sequence>
<comment type="caution">
    <text evidence="2">The sequence shown here is derived from an EMBL/GenBank/DDBJ whole genome shotgun (WGS) entry which is preliminary data.</text>
</comment>
<gene>
    <name evidence="2" type="ORF">D6D13_04009</name>
</gene>
<dbReference type="EMBL" id="QZAS01000011">
    <property type="protein sequence ID" value="THX12833.1"/>
    <property type="molecule type" value="Genomic_DNA"/>
</dbReference>
<dbReference type="SUPFAM" id="SSF89796">
    <property type="entry name" value="CoA-transferase family III (CaiB/BaiF)"/>
    <property type="match status" value="2"/>
</dbReference>
<evidence type="ECO:0008006" key="3">
    <source>
        <dbReference type="Google" id="ProtNLM"/>
    </source>
</evidence>
<organism evidence="2">
    <name type="scientific">Aureobasidium pullulans</name>
    <name type="common">Black yeast</name>
    <name type="synonym">Pullularia pullulans</name>
    <dbReference type="NCBI Taxonomy" id="5580"/>
    <lineage>
        <taxon>Eukaryota</taxon>
        <taxon>Fungi</taxon>
        <taxon>Dikarya</taxon>
        <taxon>Ascomycota</taxon>
        <taxon>Pezizomycotina</taxon>
        <taxon>Dothideomycetes</taxon>
        <taxon>Dothideomycetidae</taxon>
        <taxon>Dothideales</taxon>
        <taxon>Saccotheciaceae</taxon>
        <taxon>Aureobasidium</taxon>
    </lineage>
</organism>
<name>A0A4S9CYP3_AURPU</name>
<accession>A0A4S9CYP3</accession>
<reference evidence="2" key="1">
    <citation type="submission" date="2018-10" db="EMBL/GenBank/DDBJ databases">
        <title>Fifty Aureobasidium pullulans genomes reveal a recombining polyextremotolerant generalist.</title>
        <authorList>
            <person name="Gostincar C."/>
            <person name="Turk M."/>
            <person name="Zajc J."/>
            <person name="Gunde-Cimerman N."/>
        </authorList>
    </citation>
    <scope>NUCLEOTIDE SEQUENCE [LARGE SCALE GENOMIC DNA]</scope>
    <source>
        <strain evidence="2">EXF-10085</strain>
    </source>
</reference>
<dbReference type="PANTHER" id="PTHR48229">
    <property type="entry name" value="CAIB/BAIF FAMILY ENZYME (AFU_ORTHOLOGUE AFUA_1G05360)-RELATED"/>
    <property type="match status" value="1"/>
</dbReference>
<dbReference type="InterPro" id="IPR023606">
    <property type="entry name" value="CoA-Trfase_III_dom_1_sf"/>
</dbReference>
<evidence type="ECO:0000313" key="2">
    <source>
        <dbReference type="EMBL" id="THX12833.1"/>
    </source>
</evidence>
<dbReference type="GO" id="GO:0003824">
    <property type="term" value="F:catalytic activity"/>
    <property type="evidence" value="ECO:0007669"/>
    <property type="project" value="InterPro"/>
</dbReference>
<dbReference type="PANTHER" id="PTHR48229:SF1">
    <property type="entry name" value="ALPHA METHYLACYL-COA RACEMASE-RELATED"/>
    <property type="match status" value="1"/>
</dbReference>
<evidence type="ECO:0000256" key="1">
    <source>
        <dbReference type="ARBA" id="ARBA00008383"/>
    </source>
</evidence>
<comment type="similarity">
    <text evidence="1">Belongs to the CoA-transferase III family.</text>
</comment>
<dbReference type="Pfam" id="PF02515">
    <property type="entry name" value="CoA_transf_3"/>
    <property type="match status" value="1"/>
</dbReference>
<dbReference type="InterPro" id="IPR052985">
    <property type="entry name" value="CoA-trans_III_biosynth/detox"/>
</dbReference>
<protein>
    <recommendedName>
        <fullName evidence="3">CoA-transferase family III</fullName>
    </recommendedName>
</protein>